<organism evidence="2 3">
    <name type="scientific">Pseudomonas amygdali pv. mori str. 301020</name>
    <dbReference type="NCBI Taxonomy" id="629261"/>
    <lineage>
        <taxon>Bacteria</taxon>
        <taxon>Pseudomonadati</taxon>
        <taxon>Pseudomonadota</taxon>
        <taxon>Gammaproteobacteria</taxon>
        <taxon>Pseudomonadales</taxon>
        <taxon>Pseudomonadaceae</taxon>
        <taxon>Pseudomonas</taxon>
        <taxon>Pseudomonas amygdali</taxon>
    </lineage>
</organism>
<dbReference type="Proteomes" id="UP000003465">
    <property type="component" value="Unassembled WGS sequence"/>
</dbReference>
<evidence type="ECO:0000259" key="1">
    <source>
        <dbReference type="Pfam" id="PF20169"/>
    </source>
</evidence>
<dbReference type="Pfam" id="PF20169">
    <property type="entry name" value="DUF6537"/>
    <property type="match status" value="1"/>
</dbReference>
<proteinExistence type="predicted"/>
<feature type="domain" description="DUF6537" evidence="1">
    <location>
        <begin position="29"/>
        <end position="227"/>
    </location>
</feature>
<sequence>RRTAHDPAAVEAFVNPQQKVSEPQPMDLDQRIQNNVETLKAYQNGAYAKRYVELVQRVRDTESRVFPGQQPMLSEAVAFNYFKLLAYKDEYEVARLYSNGEFTRQLEAQFEGDYRLEFHLAPSWLARRDPHNGLPRKRSFGPWMLRAFNVLAKFKFLRGTALDPFGHSLERKQERDLIDSYVRDIELILQHLQAQNPHTALSLARLPERIRGYGYIKESAMKAAALQADILRKSLESGEVVAPKLYEAAA</sequence>
<protein>
    <submittedName>
        <fullName evidence="2">Indolepyruvate ferredoxin oxidoreductase</fullName>
        <ecNumber evidence="2">1.2.7.8</ecNumber>
    </submittedName>
</protein>
<keyword evidence="2" id="KW-0670">Pyruvate</keyword>
<dbReference type="GO" id="GO:0043805">
    <property type="term" value="F:indolepyruvate ferredoxin oxidoreductase activity"/>
    <property type="evidence" value="ECO:0007669"/>
    <property type="project" value="UniProtKB-EC"/>
</dbReference>
<dbReference type="EC" id="1.2.7.8" evidence="2"/>
<evidence type="ECO:0000313" key="2">
    <source>
        <dbReference type="EMBL" id="EGH23004.1"/>
    </source>
</evidence>
<dbReference type="AlphaFoldDB" id="A0A656GBM7"/>
<reference evidence="2 3" key="1">
    <citation type="journal article" date="2011" name="PLoS Pathog.">
        <title>Dynamic evolution of pathogenicity revealed by sequencing and comparative genomics of 19 Pseudomonas syringae isolates.</title>
        <authorList>
            <person name="Baltrus D.A."/>
            <person name="Nishimura M.T."/>
            <person name="Romanchuk A."/>
            <person name="Chang J.H."/>
            <person name="Mukhtar M.S."/>
            <person name="Cherkis K."/>
            <person name="Roach J."/>
            <person name="Grant S.R."/>
            <person name="Jones C.D."/>
            <person name="Dangl J.L."/>
        </authorList>
    </citation>
    <scope>NUCLEOTIDE SEQUENCE [LARGE SCALE GENOMIC DNA]</scope>
    <source>
        <strain evidence="2 3">301020</strain>
    </source>
</reference>
<comment type="caution">
    <text evidence="2">The sequence shown here is derived from an EMBL/GenBank/DDBJ whole genome shotgun (WGS) entry which is preliminary data.</text>
</comment>
<dbReference type="EMBL" id="AEAG01000645">
    <property type="protein sequence ID" value="EGH23004.1"/>
    <property type="molecule type" value="Genomic_DNA"/>
</dbReference>
<name>A0A656GBM7_PSEA0</name>
<evidence type="ECO:0000313" key="3">
    <source>
        <dbReference type="Proteomes" id="UP000003465"/>
    </source>
</evidence>
<dbReference type="InterPro" id="IPR046667">
    <property type="entry name" value="DUF6537"/>
</dbReference>
<keyword evidence="2" id="KW-0560">Oxidoreductase</keyword>
<gene>
    <name evidence="2" type="ORF">PSYMO_16623</name>
</gene>
<accession>A0A656GBM7</accession>
<feature type="non-terminal residue" evidence="2">
    <location>
        <position position="1"/>
    </location>
</feature>